<evidence type="ECO:0000256" key="3">
    <source>
        <dbReference type="ARBA" id="ARBA00022448"/>
    </source>
</evidence>
<gene>
    <name evidence="14" type="ORF">E0W69_019910</name>
</gene>
<dbReference type="EMBL" id="CP044016">
    <property type="protein sequence ID" value="QES90813.1"/>
    <property type="molecule type" value="Genomic_DNA"/>
</dbReference>
<keyword evidence="5 11" id="KW-0479">Metal-binding</keyword>
<dbReference type="NCBIfam" id="TIGR01525">
    <property type="entry name" value="ATPase-IB_hvy"/>
    <property type="match status" value="1"/>
</dbReference>
<dbReference type="NCBIfam" id="TIGR01511">
    <property type="entry name" value="ATPase-IB1_Cu"/>
    <property type="match status" value="1"/>
</dbReference>
<dbReference type="Gene3D" id="2.70.150.10">
    <property type="entry name" value="Calcium-transporting ATPase, cytoplasmic transduction domain A"/>
    <property type="match status" value="1"/>
</dbReference>
<organism evidence="14 15">
    <name type="scientific">Rhizosphaericola mali</name>
    <dbReference type="NCBI Taxonomy" id="2545455"/>
    <lineage>
        <taxon>Bacteria</taxon>
        <taxon>Pseudomonadati</taxon>
        <taxon>Bacteroidota</taxon>
        <taxon>Chitinophagia</taxon>
        <taxon>Chitinophagales</taxon>
        <taxon>Chitinophagaceae</taxon>
        <taxon>Rhizosphaericola</taxon>
    </lineage>
</organism>
<name>A0A5P2GC73_9BACT</name>
<dbReference type="GO" id="GO:0055070">
    <property type="term" value="P:copper ion homeostasis"/>
    <property type="evidence" value="ECO:0007669"/>
    <property type="project" value="TreeGrafter"/>
</dbReference>
<evidence type="ECO:0000313" key="15">
    <source>
        <dbReference type="Proteomes" id="UP000292424"/>
    </source>
</evidence>
<keyword evidence="4 11" id="KW-0812">Transmembrane</keyword>
<feature type="transmembrane region" description="Helical" evidence="11">
    <location>
        <begin position="166"/>
        <end position="184"/>
    </location>
</feature>
<evidence type="ECO:0000256" key="12">
    <source>
        <dbReference type="SAM" id="Coils"/>
    </source>
</evidence>
<dbReference type="Pfam" id="PF00122">
    <property type="entry name" value="E1-E2_ATPase"/>
    <property type="match status" value="1"/>
</dbReference>
<feature type="domain" description="HMA" evidence="13">
    <location>
        <begin position="12"/>
        <end position="78"/>
    </location>
</feature>
<dbReference type="AlphaFoldDB" id="A0A5P2GC73"/>
<dbReference type="SUPFAM" id="SSF81665">
    <property type="entry name" value="Calcium ATPase, transmembrane domain M"/>
    <property type="match status" value="1"/>
</dbReference>
<keyword evidence="10 11" id="KW-0472">Membrane</keyword>
<dbReference type="InterPro" id="IPR018303">
    <property type="entry name" value="ATPase_P-typ_P_site"/>
</dbReference>
<comment type="similarity">
    <text evidence="2 11">Belongs to the cation transport ATPase (P-type) (TC 3.A.3) family. Type IB subfamily.</text>
</comment>
<dbReference type="CDD" id="cd00371">
    <property type="entry name" value="HMA"/>
    <property type="match status" value="1"/>
</dbReference>
<dbReference type="InterPro" id="IPR023299">
    <property type="entry name" value="ATPase_P-typ_cyto_dom_N"/>
</dbReference>
<feature type="transmembrane region" description="Helical" evidence="11">
    <location>
        <begin position="717"/>
        <end position="741"/>
    </location>
</feature>
<keyword evidence="15" id="KW-1185">Reference proteome</keyword>
<dbReference type="Proteomes" id="UP000292424">
    <property type="component" value="Chromosome"/>
</dbReference>
<evidence type="ECO:0000256" key="4">
    <source>
        <dbReference type="ARBA" id="ARBA00022692"/>
    </source>
</evidence>
<feature type="coiled-coil region" evidence="12">
    <location>
        <begin position="75"/>
        <end position="102"/>
    </location>
</feature>
<dbReference type="GO" id="GO:0005507">
    <property type="term" value="F:copper ion binding"/>
    <property type="evidence" value="ECO:0007669"/>
    <property type="project" value="TreeGrafter"/>
</dbReference>
<dbReference type="SUPFAM" id="SSF55008">
    <property type="entry name" value="HMA, heavy metal-associated domain"/>
    <property type="match status" value="1"/>
</dbReference>
<evidence type="ECO:0000313" key="14">
    <source>
        <dbReference type="EMBL" id="QES90813.1"/>
    </source>
</evidence>
<dbReference type="FunFam" id="3.30.70.100:FF:000001">
    <property type="entry name" value="ATPase copper transporting beta"/>
    <property type="match status" value="1"/>
</dbReference>
<dbReference type="PROSITE" id="PS50846">
    <property type="entry name" value="HMA_2"/>
    <property type="match status" value="1"/>
</dbReference>
<evidence type="ECO:0000259" key="13">
    <source>
        <dbReference type="PROSITE" id="PS50846"/>
    </source>
</evidence>
<dbReference type="GO" id="GO:0016887">
    <property type="term" value="F:ATP hydrolysis activity"/>
    <property type="evidence" value="ECO:0007669"/>
    <property type="project" value="InterPro"/>
</dbReference>
<evidence type="ECO:0000256" key="9">
    <source>
        <dbReference type="ARBA" id="ARBA00022989"/>
    </source>
</evidence>
<dbReference type="InterPro" id="IPR008250">
    <property type="entry name" value="ATPase_P-typ_transduc_dom_A_sf"/>
</dbReference>
<evidence type="ECO:0000256" key="7">
    <source>
        <dbReference type="ARBA" id="ARBA00022840"/>
    </source>
</evidence>
<feature type="transmembrane region" description="Helical" evidence="11">
    <location>
        <begin position="692"/>
        <end position="711"/>
    </location>
</feature>
<dbReference type="InterPro" id="IPR036412">
    <property type="entry name" value="HAD-like_sf"/>
</dbReference>
<dbReference type="RefSeq" id="WP_131331796.1">
    <property type="nucleotide sequence ID" value="NZ_CP044016.1"/>
</dbReference>
<dbReference type="InterPro" id="IPR036163">
    <property type="entry name" value="HMA_dom_sf"/>
</dbReference>
<keyword evidence="11" id="KW-1003">Cell membrane</keyword>
<keyword evidence="12" id="KW-0175">Coiled coil</keyword>
<feature type="transmembrane region" description="Helical" evidence="11">
    <location>
        <begin position="349"/>
        <end position="371"/>
    </location>
</feature>
<dbReference type="SUPFAM" id="SSF81653">
    <property type="entry name" value="Calcium ATPase, transduction domain A"/>
    <property type="match status" value="1"/>
</dbReference>
<dbReference type="InterPro" id="IPR023298">
    <property type="entry name" value="ATPase_P-typ_TM_dom_sf"/>
</dbReference>
<evidence type="ECO:0000256" key="5">
    <source>
        <dbReference type="ARBA" id="ARBA00022723"/>
    </source>
</evidence>
<dbReference type="SFLD" id="SFLDF00027">
    <property type="entry name" value="p-type_atpase"/>
    <property type="match status" value="1"/>
</dbReference>
<keyword evidence="7 11" id="KW-0067">ATP-binding</keyword>
<dbReference type="CDD" id="cd02094">
    <property type="entry name" value="P-type_ATPase_Cu-like"/>
    <property type="match status" value="1"/>
</dbReference>
<dbReference type="GO" id="GO:0005524">
    <property type="term" value="F:ATP binding"/>
    <property type="evidence" value="ECO:0007669"/>
    <property type="project" value="UniProtKB-UniRule"/>
</dbReference>
<dbReference type="InterPro" id="IPR044492">
    <property type="entry name" value="P_typ_ATPase_HD_dom"/>
</dbReference>
<dbReference type="InterPro" id="IPR027256">
    <property type="entry name" value="P-typ_ATPase_IB"/>
</dbReference>
<dbReference type="InterPro" id="IPR001757">
    <property type="entry name" value="P_typ_ATPase"/>
</dbReference>
<dbReference type="Gene3D" id="3.40.50.1000">
    <property type="entry name" value="HAD superfamily/HAD-like"/>
    <property type="match status" value="1"/>
</dbReference>
<keyword evidence="3" id="KW-0813">Transport</keyword>
<evidence type="ECO:0000256" key="6">
    <source>
        <dbReference type="ARBA" id="ARBA00022741"/>
    </source>
</evidence>
<dbReference type="PANTHER" id="PTHR43520">
    <property type="entry name" value="ATP7, ISOFORM B"/>
    <property type="match status" value="1"/>
</dbReference>
<dbReference type="PRINTS" id="PR00119">
    <property type="entry name" value="CATATPASE"/>
</dbReference>
<dbReference type="OrthoDB" id="614385at2"/>
<dbReference type="Gene3D" id="3.40.1110.10">
    <property type="entry name" value="Calcium-transporting ATPase, cytoplasmic domain N"/>
    <property type="match status" value="1"/>
</dbReference>
<keyword evidence="8" id="KW-1278">Translocase</keyword>
<dbReference type="PROSITE" id="PS00154">
    <property type="entry name" value="ATPASE_E1_E2"/>
    <property type="match status" value="1"/>
</dbReference>
<evidence type="ECO:0000256" key="11">
    <source>
        <dbReference type="RuleBase" id="RU362081"/>
    </source>
</evidence>
<dbReference type="PRINTS" id="PR00943">
    <property type="entry name" value="CUATPASE"/>
</dbReference>
<dbReference type="SUPFAM" id="SSF56784">
    <property type="entry name" value="HAD-like"/>
    <property type="match status" value="1"/>
</dbReference>
<reference evidence="14 15" key="1">
    <citation type="submission" date="2019-09" db="EMBL/GenBank/DDBJ databases">
        <title>Complete genome sequence of Arachidicoccus sp. B3-10 isolated from apple orchard soil.</title>
        <authorList>
            <person name="Kim H.S."/>
            <person name="Han K.-I."/>
            <person name="Suh M.K."/>
            <person name="Lee K.C."/>
            <person name="Eom M.K."/>
            <person name="Kim J.-S."/>
            <person name="Kang S.W."/>
            <person name="Sin Y."/>
            <person name="Lee J.-S."/>
        </authorList>
    </citation>
    <scope>NUCLEOTIDE SEQUENCE [LARGE SCALE GENOMIC DNA]</scope>
    <source>
        <strain evidence="14 15">B3-10</strain>
    </source>
</reference>
<feature type="transmembrane region" description="Helical" evidence="11">
    <location>
        <begin position="104"/>
        <end position="122"/>
    </location>
</feature>
<dbReference type="PANTHER" id="PTHR43520:SF8">
    <property type="entry name" value="P-TYPE CU(+) TRANSPORTER"/>
    <property type="match status" value="1"/>
</dbReference>
<evidence type="ECO:0000256" key="10">
    <source>
        <dbReference type="ARBA" id="ARBA00023136"/>
    </source>
</evidence>
<proteinExistence type="inferred from homology"/>
<keyword evidence="6 11" id="KW-0547">Nucleotide-binding</keyword>
<dbReference type="SFLD" id="SFLDS00003">
    <property type="entry name" value="Haloacid_Dehalogenase"/>
    <property type="match status" value="1"/>
</dbReference>
<feature type="transmembrane region" description="Helical" evidence="11">
    <location>
        <begin position="377"/>
        <end position="400"/>
    </location>
</feature>
<evidence type="ECO:0000256" key="1">
    <source>
        <dbReference type="ARBA" id="ARBA00004127"/>
    </source>
</evidence>
<accession>A0A5P2GC73</accession>
<dbReference type="GO" id="GO:0043682">
    <property type="term" value="F:P-type divalent copper transporter activity"/>
    <property type="evidence" value="ECO:0007669"/>
    <property type="project" value="TreeGrafter"/>
</dbReference>
<dbReference type="InterPro" id="IPR006121">
    <property type="entry name" value="HMA_dom"/>
</dbReference>
<feature type="transmembrane region" description="Helical" evidence="11">
    <location>
        <begin position="128"/>
        <end position="145"/>
    </location>
</feature>
<dbReference type="FunFam" id="2.70.150.10:FF:000002">
    <property type="entry name" value="Copper-transporting ATPase 1, putative"/>
    <property type="match status" value="1"/>
</dbReference>
<sequence length="747" mass="80994">MAMVEDRIDEKTKKTFPVLEMSCAACANSVETILQSQPGVVNATVNFANATANVEYNNSLTNSNKLKSAVQSIGYDLMIDDSEKAKEDLEKIKENNALALKRKAIGALICSFPLFLLAMIPSLMHQQWARVIMWLLATPVVFYFGKQFYINAWKQLQHKSANMDTLVALSTEVAYIYSVISLFFPNIWLRNHLEPHVYFEASAVVITFVLLGRILEEKAKNNTSSAIKKLMGLQPKTVTIIQNGQPIESPIQNISLGNILLVKPGEKIAVDGIVVEGSSYIDESMLSGEPIAVKKDKASKVLAGTINQNGTLQYKAEKIGSDTVLAQIIQSVQDAQGSKAPVQKLVDKIASIFVPIVLIIAVISFILWYFFAPSNNISMAFSAFVTVLVIACPCALGLATPTAIMVGIGKGAENGILIKDAVILEKAEKITDIVLDKTGTITQGNPSVVDSIALENLSETEKNIFYSIEANSQHPLAKAITNSLGKNAQLLKVQISNIEGKGIEGIFESAKYYIGNKTLLDSLEIQLPENIEKWSVAQFELARTVVFLLGKNKVLAGMAIADAIKPSSKEAIEILQNNFHIQIHLLTGDNSQTAEAVAKQLGIKNVVANALPSNKLDYIKSIQKQGKVVAMVGDGINDSNALAQADVSIAMGNGSDIAMDVAQMTILSSGLKKIHQAIQLSKQTEKTIRTNLFWAFIYNVIGIPIAAGALYPINHYLLNPMIAGAAMAFSSVSVVCNSLLLKSRKLL</sequence>
<dbReference type="GO" id="GO:0005886">
    <property type="term" value="C:plasma membrane"/>
    <property type="evidence" value="ECO:0007669"/>
    <property type="project" value="UniProtKB-SubCell"/>
</dbReference>
<dbReference type="Pfam" id="PF00403">
    <property type="entry name" value="HMA"/>
    <property type="match status" value="1"/>
</dbReference>
<dbReference type="InterPro" id="IPR059000">
    <property type="entry name" value="ATPase_P-type_domA"/>
</dbReference>
<feature type="transmembrane region" description="Helical" evidence="11">
    <location>
        <begin position="196"/>
        <end position="215"/>
    </location>
</feature>
<dbReference type="SFLD" id="SFLDG00002">
    <property type="entry name" value="C1.7:_P-type_atpase_like"/>
    <property type="match status" value="1"/>
</dbReference>
<dbReference type="Pfam" id="PF00702">
    <property type="entry name" value="Hydrolase"/>
    <property type="match status" value="1"/>
</dbReference>
<comment type="subcellular location">
    <subcellularLocation>
        <location evidence="11">Cell membrane</location>
    </subcellularLocation>
    <subcellularLocation>
        <location evidence="1">Endomembrane system</location>
        <topology evidence="1">Multi-pass membrane protein</topology>
    </subcellularLocation>
</comment>
<protein>
    <submittedName>
        <fullName evidence="14">Copper-translocating P-type ATPase</fullName>
    </submittedName>
</protein>
<evidence type="ECO:0000256" key="2">
    <source>
        <dbReference type="ARBA" id="ARBA00006024"/>
    </source>
</evidence>
<keyword evidence="9 11" id="KW-1133">Transmembrane helix</keyword>
<dbReference type="PROSITE" id="PS01047">
    <property type="entry name" value="HMA_1"/>
    <property type="match status" value="1"/>
</dbReference>
<dbReference type="InterPro" id="IPR023214">
    <property type="entry name" value="HAD_sf"/>
</dbReference>
<evidence type="ECO:0000256" key="8">
    <source>
        <dbReference type="ARBA" id="ARBA00022967"/>
    </source>
</evidence>
<dbReference type="KEGG" id="arac:E0W69_019910"/>
<dbReference type="NCBIfam" id="TIGR01494">
    <property type="entry name" value="ATPase_P-type"/>
    <property type="match status" value="1"/>
</dbReference>
<dbReference type="InterPro" id="IPR017969">
    <property type="entry name" value="Heavy-metal-associated_CS"/>
</dbReference>
<dbReference type="Gene3D" id="3.30.70.100">
    <property type="match status" value="1"/>
</dbReference>
<dbReference type="GO" id="GO:0012505">
    <property type="term" value="C:endomembrane system"/>
    <property type="evidence" value="ECO:0007669"/>
    <property type="project" value="UniProtKB-SubCell"/>
</dbReference>